<dbReference type="EMBL" id="DUZY01000004">
    <property type="protein sequence ID" value="DAD36070.1"/>
    <property type="molecule type" value="Genomic_DNA"/>
</dbReference>
<dbReference type="Proteomes" id="UP000607653">
    <property type="component" value="Unassembled WGS sequence"/>
</dbReference>
<dbReference type="AlphaFoldDB" id="A0A822YU81"/>
<accession>A0A822YU81</accession>
<keyword evidence="1" id="KW-1133">Transmembrane helix</keyword>
<organism evidence="2 3">
    <name type="scientific">Nelumbo nucifera</name>
    <name type="common">Sacred lotus</name>
    <dbReference type="NCBI Taxonomy" id="4432"/>
    <lineage>
        <taxon>Eukaryota</taxon>
        <taxon>Viridiplantae</taxon>
        <taxon>Streptophyta</taxon>
        <taxon>Embryophyta</taxon>
        <taxon>Tracheophyta</taxon>
        <taxon>Spermatophyta</taxon>
        <taxon>Magnoliopsida</taxon>
        <taxon>Proteales</taxon>
        <taxon>Nelumbonaceae</taxon>
        <taxon>Nelumbo</taxon>
    </lineage>
</organism>
<evidence type="ECO:0000313" key="2">
    <source>
        <dbReference type="EMBL" id="DAD36070.1"/>
    </source>
</evidence>
<protein>
    <submittedName>
        <fullName evidence="2">Uncharacterized protein</fullName>
    </submittedName>
</protein>
<keyword evidence="1" id="KW-0812">Transmembrane</keyword>
<keyword evidence="1" id="KW-0472">Membrane</keyword>
<proteinExistence type="predicted"/>
<feature type="transmembrane region" description="Helical" evidence="1">
    <location>
        <begin position="7"/>
        <end position="27"/>
    </location>
</feature>
<evidence type="ECO:0000256" key="1">
    <source>
        <dbReference type="SAM" id="Phobius"/>
    </source>
</evidence>
<keyword evidence="3" id="KW-1185">Reference proteome</keyword>
<evidence type="ECO:0000313" key="3">
    <source>
        <dbReference type="Proteomes" id="UP000607653"/>
    </source>
</evidence>
<reference evidence="2 3" key="1">
    <citation type="journal article" date="2020" name="Mol. Biol. Evol.">
        <title>Distinct Expression and Methylation Patterns for Genes with Different Fates following a Single Whole-Genome Duplication in Flowering Plants.</title>
        <authorList>
            <person name="Shi T."/>
            <person name="Rahmani R.S."/>
            <person name="Gugger P.F."/>
            <person name="Wang M."/>
            <person name="Li H."/>
            <person name="Zhang Y."/>
            <person name="Li Z."/>
            <person name="Wang Q."/>
            <person name="Van de Peer Y."/>
            <person name="Marchal K."/>
            <person name="Chen J."/>
        </authorList>
    </citation>
    <scope>NUCLEOTIDE SEQUENCE [LARGE SCALE GENOMIC DNA]</scope>
    <source>
        <tissue evidence="2">Leaf</tissue>
    </source>
</reference>
<name>A0A822YU81_NELNU</name>
<comment type="caution">
    <text evidence="2">The sequence shown here is derived from an EMBL/GenBank/DDBJ whole genome shotgun (WGS) entry which is preliminary data.</text>
</comment>
<gene>
    <name evidence="2" type="ORF">HUJ06_006710</name>
</gene>
<sequence>MCLCVRVLCVWYAHLSYTVYFLCLTWFCESNNQMDQCSLFIDEVQVFSSTNERSIMGHDQLKLFLNFLPHFTYLS</sequence>